<proteinExistence type="predicted"/>
<dbReference type="AlphaFoldDB" id="A0A1H2RLH0"/>
<feature type="transmembrane region" description="Helical" evidence="1">
    <location>
        <begin position="306"/>
        <end position="325"/>
    </location>
</feature>
<evidence type="ECO:0000313" key="3">
    <source>
        <dbReference type="Proteomes" id="UP000199441"/>
    </source>
</evidence>
<protein>
    <submittedName>
        <fullName evidence="2">4-amino-4-deoxy-L-arabinose transferase</fullName>
    </submittedName>
</protein>
<feature type="transmembrane region" description="Helical" evidence="1">
    <location>
        <begin position="139"/>
        <end position="158"/>
    </location>
</feature>
<feature type="transmembrane region" description="Helical" evidence="1">
    <location>
        <begin position="193"/>
        <end position="223"/>
    </location>
</feature>
<sequence length="545" mass="59197">MPRVPFTGRFSAYWCPNDIENTYPMTTTDLPARPRISDMNRAFIIGSALTFLALCALFWGFTADDAYIVGRYAKNAAAGHGLVYNLGEHVTALTSPLHGLLETGLAVLGLDPVTSYRLMAPFVVLAGWFVALRQTGIQGQALVMFTVVGLLSPFLALWTVGGLETPLLACFTTLLVSKLIVVNRAGVVSGRDFAILGLLAGLMFLTRFDSVLVSVPVLLAVLITQYRRPVIWAGAAFSLALAASWLVFSWAYYGDIFPTSYYVKLAVGGRPAIDSLSALLNFVVLSGLLVLLFFVRPASLEKRSPLSKAILRGAAISAVLLLLYASRSSGQHMMFGYRLFMPYLMAAGLVLSLSLGKERPMLTAGLVGGQAAMIGIVTFWGVNPAPLARLPLLDRAYAEYEFITPKTYGLFMDMLKADAHDIAAHWREAGRDEQPRIYLRTGGTGYWLPEFYVFEALVSYRHGCGVQTEGSILGAHYMQQLGFSKMGSYVEDRGRARDDVADDAPLMFSTTLDWMGPQITGYLYGAEPTPLALSTTIGGGCTASE</sequence>
<evidence type="ECO:0000256" key="1">
    <source>
        <dbReference type="SAM" id="Phobius"/>
    </source>
</evidence>
<name>A0A1H2RLH0_9RHOB</name>
<gene>
    <name evidence="2" type="ORF">SAMN04488001_0548</name>
</gene>
<accession>A0A1H2RLH0</accession>
<feature type="transmembrane region" description="Helical" evidence="1">
    <location>
        <begin position="42"/>
        <end position="61"/>
    </location>
</feature>
<organism evidence="2 3">
    <name type="scientific">Litoreibacter albidus</name>
    <dbReference type="NCBI Taxonomy" id="670155"/>
    <lineage>
        <taxon>Bacteria</taxon>
        <taxon>Pseudomonadati</taxon>
        <taxon>Pseudomonadota</taxon>
        <taxon>Alphaproteobacteria</taxon>
        <taxon>Rhodobacterales</taxon>
        <taxon>Roseobacteraceae</taxon>
        <taxon>Litoreibacter</taxon>
    </lineage>
</organism>
<feature type="transmembrane region" description="Helical" evidence="1">
    <location>
        <begin position="230"/>
        <end position="253"/>
    </location>
</feature>
<dbReference type="GO" id="GO:0016740">
    <property type="term" value="F:transferase activity"/>
    <property type="evidence" value="ECO:0007669"/>
    <property type="project" value="UniProtKB-KW"/>
</dbReference>
<keyword evidence="1" id="KW-0812">Transmembrane</keyword>
<feature type="transmembrane region" description="Helical" evidence="1">
    <location>
        <begin position="273"/>
        <end position="294"/>
    </location>
</feature>
<feature type="transmembrane region" description="Helical" evidence="1">
    <location>
        <begin position="114"/>
        <end position="132"/>
    </location>
</feature>
<keyword evidence="2" id="KW-0808">Transferase</keyword>
<dbReference type="Proteomes" id="UP000199441">
    <property type="component" value="Unassembled WGS sequence"/>
</dbReference>
<dbReference type="STRING" id="670155.SAMN04488001_0548"/>
<feature type="transmembrane region" description="Helical" evidence="1">
    <location>
        <begin position="337"/>
        <end position="355"/>
    </location>
</feature>
<feature type="transmembrane region" description="Helical" evidence="1">
    <location>
        <begin position="362"/>
        <end position="382"/>
    </location>
</feature>
<reference evidence="3" key="1">
    <citation type="submission" date="2016-10" db="EMBL/GenBank/DDBJ databases">
        <authorList>
            <person name="Varghese N."/>
            <person name="Submissions S."/>
        </authorList>
    </citation>
    <scope>NUCLEOTIDE SEQUENCE [LARGE SCALE GENOMIC DNA]</scope>
    <source>
        <strain evidence="3">DSM 26922</strain>
    </source>
</reference>
<keyword evidence="3" id="KW-1185">Reference proteome</keyword>
<evidence type="ECO:0000313" key="2">
    <source>
        <dbReference type="EMBL" id="SDW20343.1"/>
    </source>
</evidence>
<dbReference type="EMBL" id="FNOI01000001">
    <property type="protein sequence ID" value="SDW20343.1"/>
    <property type="molecule type" value="Genomic_DNA"/>
</dbReference>
<keyword evidence="1" id="KW-0472">Membrane</keyword>
<keyword evidence="1" id="KW-1133">Transmembrane helix</keyword>